<reference evidence="4" key="1">
    <citation type="journal article" date="2019" name="Int. J. Syst. Evol. Microbiol.">
        <title>The Global Catalogue of Microorganisms (GCM) 10K type strain sequencing project: providing services to taxonomists for standard genome sequencing and annotation.</title>
        <authorList>
            <consortium name="The Broad Institute Genomics Platform"/>
            <consortium name="The Broad Institute Genome Sequencing Center for Infectious Disease"/>
            <person name="Wu L."/>
            <person name="Ma J."/>
        </authorList>
    </citation>
    <scope>NUCLEOTIDE SEQUENCE [LARGE SCALE GENOMIC DNA]</scope>
    <source>
        <strain evidence="4">JCM 15443</strain>
    </source>
</reference>
<sequence length="363" mass="40170">MREAVCVVQEWLTHMSNPGEAIVRQAIVLRVLHAAGFDIWNPAEVVPEETNGSGNRSDFLIRAGAGKFALELKGLKGNSGDLRGKPYEQVVTYAAGEGTRWAMLTNGKVWVILDRMHNPGGTFEDHEVLKLELGQEGHTFADDLAALLDAGMWRRNGFAQAVRTVADRQQRRLDEARVRREKTAVVEEVMARFRIPTFELAADAAVRMNELTEAERDVLLGGSRSGATPRRAETAGPSLLPTPADNGKRLDFVYELKGAEARAVYCPADGSWTVRAGSTALNRVLAQERSNAQGVRKRRAAMLEKGEIIVRDERLIEYVRDVRYTSASLSAMDIAGASRNGWRSWKDAQGRPAQYYRPGPEPD</sequence>
<proteinExistence type="predicted"/>
<feature type="region of interest" description="Disordered" evidence="1">
    <location>
        <begin position="219"/>
        <end position="242"/>
    </location>
</feature>
<dbReference type="EMBL" id="BMOM01000001">
    <property type="protein sequence ID" value="GGL96095.1"/>
    <property type="molecule type" value="Genomic_DNA"/>
</dbReference>
<dbReference type="Pfam" id="PF14267">
    <property type="entry name" value="DUF4357"/>
    <property type="match status" value="1"/>
</dbReference>
<protein>
    <recommendedName>
        <fullName evidence="2">DUF4357 domain-containing protein</fullName>
    </recommendedName>
</protein>
<dbReference type="Proteomes" id="UP000661918">
    <property type="component" value="Unassembled WGS sequence"/>
</dbReference>
<evidence type="ECO:0000259" key="2">
    <source>
        <dbReference type="Pfam" id="PF14267"/>
    </source>
</evidence>
<organism evidence="3 4">
    <name type="scientific">Deinococcus aerophilus</name>
    <dbReference type="NCBI Taxonomy" id="522488"/>
    <lineage>
        <taxon>Bacteria</taxon>
        <taxon>Thermotogati</taxon>
        <taxon>Deinococcota</taxon>
        <taxon>Deinococci</taxon>
        <taxon>Deinococcales</taxon>
        <taxon>Deinococcaceae</taxon>
        <taxon>Deinococcus</taxon>
    </lineage>
</organism>
<gene>
    <name evidence="3" type="ORF">GCM10010841_00680</name>
</gene>
<feature type="region of interest" description="Disordered" evidence="1">
    <location>
        <begin position="343"/>
        <end position="363"/>
    </location>
</feature>
<evidence type="ECO:0000313" key="3">
    <source>
        <dbReference type="EMBL" id="GGL96095.1"/>
    </source>
</evidence>
<comment type="caution">
    <text evidence="3">The sequence shown here is derived from an EMBL/GenBank/DDBJ whole genome shotgun (WGS) entry which is preliminary data.</text>
</comment>
<name>A0ABQ2GH42_9DEIO</name>
<evidence type="ECO:0000256" key="1">
    <source>
        <dbReference type="SAM" id="MobiDB-lite"/>
    </source>
</evidence>
<evidence type="ECO:0000313" key="4">
    <source>
        <dbReference type="Proteomes" id="UP000661918"/>
    </source>
</evidence>
<feature type="domain" description="DUF4357" evidence="2">
    <location>
        <begin position="300"/>
        <end position="351"/>
    </location>
</feature>
<keyword evidence="4" id="KW-1185">Reference proteome</keyword>
<accession>A0ABQ2GH42</accession>
<dbReference type="InterPro" id="IPR025579">
    <property type="entry name" value="DUF4357"/>
</dbReference>